<accession>A0A8T8WB78</accession>
<protein>
    <submittedName>
        <fullName evidence="1">Uncharacterized protein</fullName>
    </submittedName>
</protein>
<evidence type="ECO:0000313" key="2">
    <source>
        <dbReference type="Proteomes" id="UP000826254"/>
    </source>
</evidence>
<sequence length="339" mass="35343">MFNSNSKIGRLALVGAVLMMVTAAAGVAFAAAPTVDTETADTSQESDLTDGGTQTYNATTSSNLSWIADSNNSKVVVEQNSTTLFTATPDHYDHNASGNEDYYYNVSLADDGSDYSGIDVGANENVTLNVTLINNTEANDPDETNLTFTFANGDEMAWINADTTKTESSVGGILSTLNVFSSGDSVPAAQSEESTTITNNTDTVEVSVASSNLSDALSESTTDKSEGALILSAPTMAGDSYLPVVYQSASDGPEWIDTDEDAYAVLSEDGSTLTVNNADALADDSGTTELDMTVTGNEALGFRNTFSMLRSYDAGYGAAASTAATAVDLNGEPEWDEEA</sequence>
<dbReference type="AlphaFoldDB" id="A0A8T8WB78"/>
<dbReference type="KEGG" id="hmp:K6T50_12335"/>
<proteinExistence type="predicted"/>
<dbReference type="RefSeq" id="WP_222606886.1">
    <property type="nucleotide sequence ID" value="NZ_CP081958.1"/>
</dbReference>
<dbReference type="GeneID" id="67178943"/>
<dbReference type="EMBL" id="CP081958">
    <property type="protein sequence ID" value="QZP37071.1"/>
    <property type="molecule type" value="Genomic_DNA"/>
</dbReference>
<gene>
    <name evidence="1" type="ORF">K6T50_12335</name>
</gene>
<organism evidence="1 2">
    <name type="scientific">Halobaculum magnesiiphilum</name>
    <dbReference type="NCBI Taxonomy" id="1017351"/>
    <lineage>
        <taxon>Archaea</taxon>
        <taxon>Methanobacteriati</taxon>
        <taxon>Methanobacteriota</taxon>
        <taxon>Stenosarchaea group</taxon>
        <taxon>Halobacteria</taxon>
        <taxon>Halobacteriales</taxon>
        <taxon>Haloferacaceae</taxon>
        <taxon>Halobaculum</taxon>
    </lineage>
</organism>
<dbReference type="Proteomes" id="UP000826254">
    <property type="component" value="Chromosome"/>
</dbReference>
<evidence type="ECO:0000313" key="1">
    <source>
        <dbReference type="EMBL" id="QZP37071.1"/>
    </source>
</evidence>
<reference evidence="1 2" key="1">
    <citation type="journal article" date="2021" name="Int. J. Syst. Evol. Microbiol.">
        <title>Halobaculum halophilum sp. nov. and Halobaculum salinum sp. nov., isolated from salt lake and saline soil.</title>
        <authorList>
            <person name="Cui H.L."/>
            <person name="Shi X.W."/>
            <person name="Yin X.M."/>
            <person name="Yang X.Y."/>
            <person name="Hou J."/>
            <person name="Zhu L."/>
        </authorList>
    </citation>
    <scope>NUCLEOTIDE SEQUENCE [LARGE SCALE GENOMIC DNA]</scope>
    <source>
        <strain evidence="1 2">NBRC 109044</strain>
    </source>
</reference>
<keyword evidence="2" id="KW-1185">Reference proteome</keyword>
<name>A0A8T8WB78_9EURY</name>